<accession>A0ABX1P1Y9</accession>
<dbReference type="Proteomes" id="UP000718564">
    <property type="component" value="Unassembled WGS sequence"/>
</dbReference>
<sequence length="99" mass="11355">MHIHLEGDFLQGGMNYKVNYGVIDPLSFFGHSQKNLAILVLQPFCHAGSTSFCLSKLWILYACFLANVRADQVIYTHFEHRFSTWYLKEQVSGLDGRGR</sequence>
<reference evidence="1 2" key="1">
    <citation type="submission" date="2018-06" db="EMBL/GenBank/DDBJ databases">
        <title>Comparative genomics of Brasilonema spp. strains.</title>
        <authorList>
            <person name="Alvarenga D.O."/>
            <person name="Fiore M.F."/>
            <person name="Varani A.M."/>
        </authorList>
    </citation>
    <scope>NUCLEOTIDE SEQUENCE [LARGE SCALE GENOMIC DNA]</scope>
    <source>
        <strain evidence="1 2">SPC951</strain>
    </source>
</reference>
<comment type="caution">
    <text evidence="1">The sequence shown here is derived from an EMBL/GenBank/DDBJ whole genome shotgun (WGS) entry which is preliminary data.</text>
</comment>
<organism evidence="1 2">
    <name type="scientific">Brasilonema bromeliae SPC951</name>
    <dbReference type="NCBI Taxonomy" id="385972"/>
    <lineage>
        <taxon>Bacteria</taxon>
        <taxon>Bacillati</taxon>
        <taxon>Cyanobacteriota</taxon>
        <taxon>Cyanophyceae</taxon>
        <taxon>Nostocales</taxon>
        <taxon>Scytonemataceae</taxon>
        <taxon>Brasilonema</taxon>
        <taxon>Bromeliae group (in: Brasilonema)</taxon>
    </lineage>
</organism>
<evidence type="ECO:0000313" key="2">
    <source>
        <dbReference type="Proteomes" id="UP000718564"/>
    </source>
</evidence>
<name>A0ABX1P1Y9_9CYAN</name>
<keyword evidence="2" id="KW-1185">Reference proteome</keyword>
<protein>
    <submittedName>
        <fullName evidence="1">Uncharacterized protein</fullName>
    </submittedName>
</protein>
<gene>
    <name evidence="1" type="ORF">DP116_02330</name>
</gene>
<dbReference type="EMBL" id="QMEB01000009">
    <property type="protein sequence ID" value="NMG18345.1"/>
    <property type="molecule type" value="Genomic_DNA"/>
</dbReference>
<evidence type="ECO:0000313" key="1">
    <source>
        <dbReference type="EMBL" id="NMG18345.1"/>
    </source>
</evidence>
<proteinExistence type="predicted"/>